<dbReference type="RefSeq" id="WP_012300994.1">
    <property type="nucleotide sequence ID" value="NZ_JACBBC010000012.1"/>
</dbReference>
<evidence type="ECO:0000313" key="3">
    <source>
        <dbReference type="Proteomes" id="UP000473089"/>
    </source>
</evidence>
<organism evidence="1 3">
    <name type="scientific">Clostridium botulinum</name>
    <dbReference type="NCBI Taxonomy" id="1491"/>
    <lineage>
        <taxon>Bacteria</taxon>
        <taxon>Bacillati</taxon>
        <taxon>Bacillota</taxon>
        <taxon>Clostridia</taxon>
        <taxon>Eubacteriales</taxon>
        <taxon>Clostridiaceae</taxon>
        <taxon>Clostridium</taxon>
    </lineage>
</organism>
<protein>
    <submittedName>
        <fullName evidence="1">Uncharacterized protein</fullName>
    </submittedName>
</protein>
<evidence type="ECO:0000313" key="4">
    <source>
        <dbReference type="Proteomes" id="UP000480039"/>
    </source>
</evidence>
<reference evidence="2 4" key="2">
    <citation type="submission" date="2019-04" db="EMBL/GenBank/DDBJ databases">
        <title>Genome sequencing of Clostridium botulinum Groups I-IV and Clostridium butyricum.</title>
        <authorList>
            <person name="Brunt J."/>
            <person name="Van Vliet A.H.M."/>
            <person name="Stringer S.C."/>
            <person name="Carter A.T."/>
            <person name="Peck M.W."/>
        </authorList>
    </citation>
    <scope>NUCLEOTIDE SEQUENCE [LARGE SCALE GENOMIC DNA]</scope>
    <source>
        <strain evidence="2 4">Colworth BL30</strain>
    </source>
</reference>
<accession>A0A433Z6Z8</accession>
<gene>
    <name evidence="1" type="ORF">EXM42_12995</name>
    <name evidence="2" type="ORF">FC871_14315</name>
</gene>
<sequence>MGKVIEFKRKVITNLKCSKCNGECEREDNQYLHWHCKECGNSYMINQETGNILDISKIFGI</sequence>
<dbReference type="EMBL" id="SGJP01000028">
    <property type="protein sequence ID" value="NFA61275.1"/>
    <property type="molecule type" value="Genomic_DNA"/>
</dbReference>
<dbReference type="AlphaFoldDB" id="A0A433Z6Z8"/>
<evidence type="ECO:0000313" key="2">
    <source>
        <dbReference type="EMBL" id="NFJ09626.1"/>
    </source>
</evidence>
<name>A0A433Z6Z8_CLOBO</name>
<dbReference type="Proteomes" id="UP000480039">
    <property type="component" value="Unassembled WGS sequence"/>
</dbReference>
<dbReference type="Proteomes" id="UP000473089">
    <property type="component" value="Unassembled WGS sequence"/>
</dbReference>
<dbReference type="EMBL" id="SWQE01000007">
    <property type="protein sequence ID" value="NFJ09626.1"/>
    <property type="molecule type" value="Genomic_DNA"/>
</dbReference>
<comment type="caution">
    <text evidence="1">The sequence shown here is derived from an EMBL/GenBank/DDBJ whole genome shotgun (WGS) entry which is preliminary data.</text>
</comment>
<proteinExistence type="predicted"/>
<evidence type="ECO:0000313" key="1">
    <source>
        <dbReference type="EMBL" id="NFA61275.1"/>
    </source>
</evidence>
<reference evidence="1 3" key="1">
    <citation type="submission" date="2019-02" db="EMBL/GenBank/DDBJ databases">
        <title>Genome sequencing of Clostridium botulinum clinical isolates.</title>
        <authorList>
            <person name="Brunt J."/>
            <person name="Van Vliet A.H.M."/>
            <person name="Stringer S.C."/>
            <person name="Grant K.A."/>
            <person name="Carter A.C."/>
            <person name="Peck M.W."/>
        </authorList>
    </citation>
    <scope>NUCLEOTIDE SEQUENCE [LARGE SCALE GENOMIC DNA]</scope>
    <source>
        <strain evidence="1 3">R1125/03</strain>
    </source>
</reference>